<dbReference type="InterPro" id="IPR017871">
    <property type="entry name" value="ABC_transporter-like_CS"/>
</dbReference>
<accession>A0A1H6D9W1</accession>
<evidence type="ECO:0000259" key="11">
    <source>
        <dbReference type="PROSITE" id="PS50893"/>
    </source>
</evidence>
<keyword evidence="6" id="KW-0547">Nucleotide-binding</keyword>
<dbReference type="GO" id="GO:0006826">
    <property type="term" value="P:iron ion transport"/>
    <property type="evidence" value="ECO:0007669"/>
    <property type="project" value="UniProtKB-KW"/>
</dbReference>
<dbReference type="FunFam" id="3.40.50.300:FF:000134">
    <property type="entry name" value="Iron-enterobactin ABC transporter ATP-binding protein"/>
    <property type="match status" value="1"/>
</dbReference>
<evidence type="ECO:0000313" key="12">
    <source>
        <dbReference type="EMBL" id="SEG81998.1"/>
    </source>
</evidence>
<keyword evidence="4" id="KW-1003">Cell membrane</keyword>
<dbReference type="CDD" id="cd03214">
    <property type="entry name" value="ABC_Iron-Siderophores_B12_Hemin"/>
    <property type="match status" value="1"/>
</dbReference>
<dbReference type="Pfam" id="PF00005">
    <property type="entry name" value="ABC_tran"/>
    <property type="match status" value="1"/>
</dbReference>
<keyword evidence="13" id="KW-1185">Reference proteome</keyword>
<dbReference type="InterPro" id="IPR003593">
    <property type="entry name" value="AAA+_ATPase"/>
</dbReference>
<dbReference type="RefSeq" id="WP_104005113.1">
    <property type="nucleotide sequence ID" value="NZ_FNVQ01000005.1"/>
</dbReference>
<protein>
    <submittedName>
        <fullName evidence="12">Iron complex transport system ATP-binding protein</fullName>
    </submittedName>
</protein>
<dbReference type="Gene3D" id="3.40.50.300">
    <property type="entry name" value="P-loop containing nucleotide triphosphate hydrolases"/>
    <property type="match status" value="1"/>
</dbReference>
<dbReference type="SUPFAM" id="SSF52540">
    <property type="entry name" value="P-loop containing nucleoside triphosphate hydrolases"/>
    <property type="match status" value="1"/>
</dbReference>
<keyword evidence="7 12" id="KW-0067">ATP-binding</keyword>
<gene>
    <name evidence="12" type="ORF">SAMN05444390_105291</name>
</gene>
<dbReference type="EMBL" id="FNVQ01000005">
    <property type="protein sequence ID" value="SEG81998.1"/>
    <property type="molecule type" value="Genomic_DNA"/>
</dbReference>
<evidence type="ECO:0000256" key="8">
    <source>
        <dbReference type="ARBA" id="ARBA00023004"/>
    </source>
</evidence>
<evidence type="ECO:0000256" key="3">
    <source>
        <dbReference type="ARBA" id="ARBA00022448"/>
    </source>
</evidence>
<dbReference type="GO" id="GO:0005886">
    <property type="term" value="C:plasma membrane"/>
    <property type="evidence" value="ECO:0007669"/>
    <property type="project" value="UniProtKB-SubCell"/>
</dbReference>
<comment type="similarity">
    <text evidence="2">Belongs to the ABC transporter superfamily.</text>
</comment>
<evidence type="ECO:0000256" key="1">
    <source>
        <dbReference type="ARBA" id="ARBA00004202"/>
    </source>
</evidence>
<keyword evidence="10" id="KW-0472">Membrane</keyword>
<reference evidence="12 13" key="1">
    <citation type="submission" date="2016-10" db="EMBL/GenBank/DDBJ databases">
        <authorList>
            <person name="de Groot N.N."/>
        </authorList>
    </citation>
    <scope>NUCLEOTIDE SEQUENCE [LARGE SCALE GENOMIC DNA]</scope>
    <source>
        <strain evidence="12 13">DSM 22012</strain>
    </source>
</reference>
<dbReference type="InterPro" id="IPR051535">
    <property type="entry name" value="Siderophore_ABC-ATPase"/>
</dbReference>
<dbReference type="NCBIfam" id="NF008409">
    <property type="entry name" value="PRK11231.1"/>
    <property type="match status" value="1"/>
</dbReference>
<evidence type="ECO:0000256" key="5">
    <source>
        <dbReference type="ARBA" id="ARBA00022496"/>
    </source>
</evidence>
<feature type="domain" description="ABC transporter" evidence="11">
    <location>
        <begin position="9"/>
        <end position="244"/>
    </location>
</feature>
<proteinExistence type="inferred from homology"/>
<evidence type="ECO:0000313" key="13">
    <source>
        <dbReference type="Proteomes" id="UP000236745"/>
    </source>
</evidence>
<keyword evidence="3" id="KW-0813">Transport</keyword>
<evidence type="ECO:0000256" key="4">
    <source>
        <dbReference type="ARBA" id="ARBA00022475"/>
    </source>
</evidence>
<dbReference type="GO" id="GO:0016887">
    <property type="term" value="F:ATP hydrolysis activity"/>
    <property type="evidence" value="ECO:0007669"/>
    <property type="project" value="InterPro"/>
</dbReference>
<comment type="subcellular location">
    <subcellularLocation>
        <location evidence="1">Cell membrane</location>
        <topology evidence="1">Peripheral membrane protein</topology>
    </subcellularLocation>
</comment>
<evidence type="ECO:0000256" key="9">
    <source>
        <dbReference type="ARBA" id="ARBA00023065"/>
    </source>
</evidence>
<dbReference type="Proteomes" id="UP000236745">
    <property type="component" value="Unassembled WGS sequence"/>
</dbReference>
<dbReference type="GO" id="GO:0005524">
    <property type="term" value="F:ATP binding"/>
    <property type="evidence" value="ECO:0007669"/>
    <property type="project" value="UniProtKB-KW"/>
</dbReference>
<dbReference type="PROSITE" id="PS00211">
    <property type="entry name" value="ABC_TRANSPORTER_1"/>
    <property type="match status" value="1"/>
</dbReference>
<dbReference type="PANTHER" id="PTHR42771">
    <property type="entry name" value="IRON(3+)-HYDROXAMATE IMPORT ATP-BINDING PROTEIN FHUC"/>
    <property type="match status" value="1"/>
</dbReference>
<keyword evidence="8" id="KW-0408">Iron</keyword>
<keyword evidence="5" id="KW-0410">Iron transport</keyword>
<dbReference type="PROSITE" id="PS50893">
    <property type="entry name" value="ABC_TRANSPORTER_2"/>
    <property type="match status" value="1"/>
</dbReference>
<evidence type="ECO:0000256" key="6">
    <source>
        <dbReference type="ARBA" id="ARBA00022741"/>
    </source>
</evidence>
<dbReference type="InterPro" id="IPR003439">
    <property type="entry name" value="ABC_transporter-like_ATP-bd"/>
</dbReference>
<dbReference type="OrthoDB" id="6461291at2"/>
<dbReference type="InterPro" id="IPR027417">
    <property type="entry name" value="P-loop_NTPase"/>
</dbReference>
<dbReference type="SMART" id="SM00382">
    <property type="entry name" value="AAA"/>
    <property type="match status" value="1"/>
</dbReference>
<organism evidence="12 13">
    <name type="scientific">Marinobacterium lutimaris</name>
    <dbReference type="NCBI Taxonomy" id="568106"/>
    <lineage>
        <taxon>Bacteria</taxon>
        <taxon>Pseudomonadati</taxon>
        <taxon>Pseudomonadota</taxon>
        <taxon>Gammaproteobacteria</taxon>
        <taxon>Oceanospirillales</taxon>
        <taxon>Oceanospirillaceae</taxon>
        <taxon>Marinobacterium</taxon>
    </lineage>
</organism>
<evidence type="ECO:0000256" key="7">
    <source>
        <dbReference type="ARBA" id="ARBA00022840"/>
    </source>
</evidence>
<dbReference type="PANTHER" id="PTHR42771:SF12">
    <property type="entry name" value="FE(3+) DICITRATE TRANSPORT ATP-BINDING PROTEIN FECE-RELATED"/>
    <property type="match status" value="1"/>
</dbReference>
<keyword evidence="9" id="KW-0406">Ion transport</keyword>
<evidence type="ECO:0000256" key="10">
    <source>
        <dbReference type="ARBA" id="ARBA00023136"/>
    </source>
</evidence>
<sequence length="261" mass="28585">MPDTANALLCTENLCVGYGERPILQDVSLRIPHGKITALLGPNGCGKSTLLKTLVRLLTPQSGQVSWKGEALHSLPSRQVARQLALLPQTQPIPEGIRVKELVAYGRSPYTGFWGKLSAEDRDAVASAMSATGIEPLADRLVSELSGGQRQRAWLATTLAQDTDYLLLDEPTTYMDLNHQVELMHLLRQLNQRGKTVISVLHDINQASRYCDHLVVMHQGQIVAEGTPDAILTPELLRQVFSVDAEIHTDPLAGTPMCVVR</sequence>
<name>A0A1H6D9W1_9GAMM</name>
<evidence type="ECO:0000256" key="2">
    <source>
        <dbReference type="ARBA" id="ARBA00005417"/>
    </source>
</evidence>
<dbReference type="AlphaFoldDB" id="A0A1H6D9W1"/>